<sequence>MAALFDSPKIHPGSDPSIKWRPLQIGDYDRGYLRLLGQLTKAPEVPLSLWEETFQKMRSSGLYFTVVAEDVSTGKIVACATLLAEHKFIRGCGAVGHVEDVVVDKVARGKSLGLKVIEHLKDVARAIGCYKLILDCSQDNVKFYERCGLKVKELQMAVYFPENEGRRPKL</sequence>
<dbReference type="PANTHER" id="PTHR13355">
    <property type="entry name" value="GLUCOSAMINE 6-PHOSPHATE N-ACETYLTRANSFERASE"/>
    <property type="match status" value="1"/>
</dbReference>
<keyword evidence="1 3" id="KW-0808">Transferase</keyword>
<dbReference type="GO" id="GO:0006048">
    <property type="term" value="P:UDP-N-acetylglucosamine biosynthetic process"/>
    <property type="evidence" value="ECO:0007669"/>
    <property type="project" value="UniProtKB-UniRule"/>
</dbReference>
<dbReference type="EMBL" id="HBFX01034347">
    <property type="protein sequence ID" value="CAD8969690.1"/>
    <property type="molecule type" value="Transcribed_RNA"/>
</dbReference>
<accession>A0A6T8N8Z3</accession>
<name>A0A6T8N8Z3_HEMAN</name>
<dbReference type="FunFam" id="3.40.630.30:FF:000043">
    <property type="entry name" value="Glucosamine 6-phosphate N-acetyltransferase"/>
    <property type="match status" value="1"/>
</dbReference>
<gene>
    <name evidence="6" type="ORF">HAND00432_LOCUS20688</name>
    <name evidence="5" type="ORF">HAND1043_LOCUS17608</name>
</gene>
<proteinExistence type="inferred from homology"/>
<dbReference type="Gene3D" id="3.40.630.30">
    <property type="match status" value="1"/>
</dbReference>
<reference evidence="5" key="1">
    <citation type="submission" date="2021-01" db="EMBL/GenBank/DDBJ databases">
        <authorList>
            <person name="Corre E."/>
            <person name="Pelletier E."/>
            <person name="Niang G."/>
            <person name="Scheremetjew M."/>
            <person name="Finn R."/>
            <person name="Kale V."/>
            <person name="Holt S."/>
            <person name="Cochrane G."/>
            <person name="Meng A."/>
            <person name="Brown T."/>
            <person name="Cohen L."/>
        </authorList>
    </citation>
    <scope>NUCLEOTIDE SEQUENCE</scope>
    <source>
        <strain evidence="5">CCMP441</strain>
        <strain evidence="6">CCMP644</strain>
    </source>
</reference>
<evidence type="ECO:0000313" key="5">
    <source>
        <dbReference type="EMBL" id="CAD8751102.1"/>
    </source>
</evidence>
<comment type="catalytic activity">
    <reaction evidence="3">
        <text>D-glucosamine 6-phosphate + acetyl-CoA = N-acetyl-D-glucosamine 6-phosphate + CoA + H(+)</text>
        <dbReference type="Rhea" id="RHEA:10292"/>
        <dbReference type="ChEBI" id="CHEBI:15378"/>
        <dbReference type="ChEBI" id="CHEBI:57287"/>
        <dbReference type="ChEBI" id="CHEBI:57288"/>
        <dbReference type="ChEBI" id="CHEBI:57513"/>
        <dbReference type="ChEBI" id="CHEBI:58725"/>
        <dbReference type="EC" id="2.3.1.4"/>
    </reaction>
</comment>
<comment type="pathway">
    <text evidence="3">Nucleotide-sugar biosynthesis; UDP-N-acetyl-alpha-D-glucosamine biosynthesis; N-acetyl-alpha-D-glucosamine 1-phosphate from alpha-D-glucosamine 6-phosphate (route I): step 1/2.</text>
</comment>
<evidence type="ECO:0000259" key="4">
    <source>
        <dbReference type="PROSITE" id="PS51186"/>
    </source>
</evidence>
<dbReference type="InterPro" id="IPR016181">
    <property type="entry name" value="Acyl_CoA_acyltransferase"/>
</dbReference>
<dbReference type="PANTHER" id="PTHR13355:SF11">
    <property type="entry name" value="GLUCOSAMINE 6-PHOSPHATE N-ACETYLTRANSFERASE"/>
    <property type="match status" value="1"/>
</dbReference>
<dbReference type="GO" id="GO:0004343">
    <property type="term" value="F:glucosamine 6-phosphate N-acetyltransferase activity"/>
    <property type="evidence" value="ECO:0007669"/>
    <property type="project" value="UniProtKB-UniRule"/>
</dbReference>
<dbReference type="PROSITE" id="PS51186">
    <property type="entry name" value="GNAT"/>
    <property type="match status" value="1"/>
</dbReference>
<evidence type="ECO:0000256" key="2">
    <source>
        <dbReference type="ARBA" id="ARBA00023315"/>
    </source>
</evidence>
<evidence type="ECO:0000256" key="3">
    <source>
        <dbReference type="RuleBase" id="RU365086"/>
    </source>
</evidence>
<dbReference type="CDD" id="cd04301">
    <property type="entry name" value="NAT_SF"/>
    <property type="match status" value="1"/>
</dbReference>
<dbReference type="SUPFAM" id="SSF55729">
    <property type="entry name" value="Acyl-CoA N-acyltransferases (Nat)"/>
    <property type="match status" value="1"/>
</dbReference>
<dbReference type="EC" id="2.3.1.4" evidence="3"/>
<dbReference type="EMBL" id="HBFK01028928">
    <property type="protein sequence ID" value="CAD8751102.1"/>
    <property type="molecule type" value="Transcribed_RNA"/>
</dbReference>
<keyword evidence="2 3" id="KW-0012">Acyltransferase</keyword>
<dbReference type="AlphaFoldDB" id="A0A6T8N8Z3"/>
<dbReference type="Pfam" id="PF00583">
    <property type="entry name" value="Acetyltransf_1"/>
    <property type="match status" value="1"/>
</dbReference>
<protein>
    <recommendedName>
        <fullName evidence="3">Glucosamine 6-phosphate N-acetyltransferase</fullName>
        <ecNumber evidence="3">2.3.1.4</ecNumber>
    </recommendedName>
</protein>
<dbReference type="InterPro" id="IPR000182">
    <property type="entry name" value="GNAT_dom"/>
</dbReference>
<organism evidence="5">
    <name type="scientific">Hemiselmis andersenii</name>
    <name type="common">Cryptophyte alga</name>
    <dbReference type="NCBI Taxonomy" id="464988"/>
    <lineage>
        <taxon>Eukaryota</taxon>
        <taxon>Cryptophyceae</taxon>
        <taxon>Cryptomonadales</taxon>
        <taxon>Hemiselmidaceae</taxon>
        <taxon>Hemiselmis</taxon>
    </lineage>
</organism>
<dbReference type="UniPathway" id="UPA00113">
    <property type="reaction ID" value="UER00529"/>
</dbReference>
<evidence type="ECO:0000256" key="1">
    <source>
        <dbReference type="ARBA" id="ARBA00022679"/>
    </source>
</evidence>
<evidence type="ECO:0000313" key="6">
    <source>
        <dbReference type="EMBL" id="CAD8969690.1"/>
    </source>
</evidence>
<feature type="domain" description="N-acetyltransferase" evidence="4">
    <location>
        <begin position="18"/>
        <end position="170"/>
    </location>
</feature>
<dbReference type="InterPro" id="IPR039143">
    <property type="entry name" value="GNPNAT1-like"/>
</dbReference>
<comment type="similarity">
    <text evidence="3">Belongs to the acetyltransferase family. GNA1 subfamily.</text>
</comment>